<name>A0AA35W292_GEOBA</name>
<sequence>MRKLTCYAWGKPGDWEALCVDLDIAAEGETFEQVRSELSDAVETFVDYVWELPEIERRTLLNRKAPLNIRFRLAIASKLFGFTSALKLGAGGRGIHRAEFSVTPSA</sequence>
<proteinExistence type="predicted"/>
<evidence type="ECO:0000313" key="1">
    <source>
        <dbReference type="EMBL" id="CAI7997092.1"/>
    </source>
</evidence>
<protein>
    <recommendedName>
        <fullName evidence="3">HicB family protein</fullName>
    </recommendedName>
</protein>
<keyword evidence="2" id="KW-1185">Reference proteome</keyword>
<evidence type="ECO:0000313" key="2">
    <source>
        <dbReference type="Proteomes" id="UP001174909"/>
    </source>
</evidence>
<gene>
    <name evidence="1" type="ORF">GBAR_LOCUS2050</name>
</gene>
<dbReference type="EMBL" id="CASHTH010000293">
    <property type="protein sequence ID" value="CAI7997092.1"/>
    <property type="molecule type" value="Genomic_DNA"/>
</dbReference>
<reference evidence="1" key="1">
    <citation type="submission" date="2023-03" db="EMBL/GenBank/DDBJ databases">
        <authorList>
            <person name="Steffen K."/>
            <person name="Cardenas P."/>
        </authorList>
    </citation>
    <scope>NUCLEOTIDE SEQUENCE</scope>
</reference>
<accession>A0AA35W292</accession>
<comment type="caution">
    <text evidence="1">The sequence shown here is derived from an EMBL/GenBank/DDBJ whole genome shotgun (WGS) entry which is preliminary data.</text>
</comment>
<dbReference type="AlphaFoldDB" id="A0AA35W292"/>
<organism evidence="1 2">
    <name type="scientific">Geodia barretti</name>
    <name type="common">Barrett's horny sponge</name>
    <dbReference type="NCBI Taxonomy" id="519541"/>
    <lineage>
        <taxon>Eukaryota</taxon>
        <taxon>Metazoa</taxon>
        <taxon>Porifera</taxon>
        <taxon>Demospongiae</taxon>
        <taxon>Heteroscleromorpha</taxon>
        <taxon>Tetractinellida</taxon>
        <taxon>Astrophorina</taxon>
        <taxon>Geodiidae</taxon>
        <taxon>Geodia</taxon>
    </lineage>
</organism>
<evidence type="ECO:0008006" key="3">
    <source>
        <dbReference type="Google" id="ProtNLM"/>
    </source>
</evidence>
<dbReference type="Proteomes" id="UP001174909">
    <property type="component" value="Unassembled WGS sequence"/>
</dbReference>